<proteinExistence type="predicted"/>
<accession>A0A428Y2W3</accession>
<gene>
    <name evidence="1" type="ORF">DMH04_53515</name>
</gene>
<dbReference type="EMBL" id="QHKI01000111">
    <property type="protein sequence ID" value="RSM61927.1"/>
    <property type="molecule type" value="Genomic_DNA"/>
</dbReference>
<evidence type="ECO:0000313" key="1">
    <source>
        <dbReference type="EMBL" id="RSM61927.1"/>
    </source>
</evidence>
<evidence type="ECO:0000313" key="2">
    <source>
        <dbReference type="Proteomes" id="UP000287547"/>
    </source>
</evidence>
<dbReference type="Proteomes" id="UP000287547">
    <property type="component" value="Unassembled WGS sequence"/>
</dbReference>
<reference evidence="1 2" key="1">
    <citation type="submission" date="2018-05" db="EMBL/GenBank/DDBJ databases">
        <title>Evolution of GPA BGCs.</title>
        <authorList>
            <person name="Waglechner N."/>
            <person name="Wright G.D."/>
        </authorList>
    </citation>
    <scope>NUCLEOTIDE SEQUENCE [LARGE SCALE GENOMIC DNA]</scope>
    <source>
        <strain evidence="1 2">A82846</strain>
    </source>
</reference>
<dbReference type="AlphaFoldDB" id="A0A428Y2W3"/>
<organism evidence="1 2">
    <name type="scientific">Kibdelosporangium aridum</name>
    <dbReference type="NCBI Taxonomy" id="2030"/>
    <lineage>
        <taxon>Bacteria</taxon>
        <taxon>Bacillati</taxon>
        <taxon>Actinomycetota</taxon>
        <taxon>Actinomycetes</taxon>
        <taxon>Pseudonocardiales</taxon>
        <taxon>Pseudonocardiaceae</taxon>
        <taxon>Kibdelosporangium</taxon>
    </lineage>
</organism>
<name>A0A428Y2W3_KIBAR</name>
<comment type="caution">
    <text evidence="1">The sequence shown here is derived from an EMBL/GenBank/DDBJ whole genome shotgun (WGS) entry which is preliminary data.</text>
</comment>
<sequence>MATRYDKRDYIYRGTVDVASIKIWLHDLVRDDPSDTP</sequence>
<protein>
    <submittedName>
        <fullName evidence="1">Uncharacterized protein</fullName>
    </submittedName>
</protein>